<dbReference type="GeneID" id="85356038"/>
<reference evidence="1" key="1">
    <citation type="submission" date="2023-06" db="EMBL/GenBank/DDBJ databases">
        <authorList>
            <consortium name="Lawrence Berkeley National Laboratory"/>
            <person name="Ahrendt S."/>
            <person name="Sahu N."/>
            <person name="Indic B."/>
            <person name="Wong-Bajracharya J."/>
            <person name="Merenyi Z."/>
            <person name="Ke H.-M."/>
            <person name="Monk M."/>
            <person name="Kocsube S."/>
            <person name="Drula E."/>
            <person name="Lipzen A."/>
            <person name="Balint B."/>
            <person name="Henrissat B."/>
            <person name="Andreopoulos B."/>
            <person name="Martin F.M."/>
            <person name="Harder C.B."/>
            <person name="Rigling D."/>
            <person name="Ford K.L."/>
            <person name="Foster G.D."/>
            <person name="Pangilinan J."/>
            <person name="Papanicolaou A."/>
            <person name="Barry K."/>
            <person name="LaButti K."/>
            <person name="Viragh M."/>
            <person name="Koriabine M."/>
            <person name="Yan M."/>
            <person name="Riley R."/>
            <person name="Champramary S."/>
            <person name="Plett K.L."/>
            <person name="Tsai I.J."/>
            <person name="Slot J."/>
            <person name="Sipos G."/>
            <person name="Plett J."/>
            <person name="Nagy L.G."/>
            <person name="Grigoriev I.V."/>
        </authorList>
    </citation>
    <scope>NUCLEOTIDE SEQUENCE</scope>
    <source>
        <strain evidence="1">CCBAS 213</strain>
    </source>
</reference>
<sequence>MTHIGGLIGILGRLGVFHLARTIGIPHGSLYQHVLDGRSSTRRLSLFPYKPASSYRELRARGVYGMSRPTDRYIDYDSRAAGESDTWNTGY</sequence>
<organism evidence="1 2">
    <name type="scientific">Armillaria tabescens</name>
    <name type="common">Ringless honey mushroom</name>
    <name type="synonym">Agaricus tabescens</name>
    <dbReference type="NCBI Taxonomy" id="1929756"/>
    <lineage>
        <taxon>Eukaryota</taxon>
        <taxon>Fungi</taxon>
        <taxon>Dikarya</taxon>
        <taxon>Basidiomycota</taxon>
        <taxon>Agaricomycotina</taxon>
        <taxon>Agaricomycetes</taxon>
        <taxon>Agaricomycetidae</taxon>
        <taxon>Agaricales</taxon>
        <taxon>Marasmiineae</taxon>
        <taxon>Physalacriaceae</taxon>
        <taxon>Desarmillaria</taxon>
    </lineage>
</organism>
<dbReference type="EMBL" id="JAUEPS010000010">
    <property type="protein sequence ID" value="KAK0461967.1"/>
    <property type="molecule type" value="Genomic_DNA"/>
</dbReference>
<protein>
    <submittedName>
        <fullName evidence="1">Uncharacterized protein</fullName>
    </submittedName>
</protein>
<dbReference type="Proteomes" id="UP001175211">
    <property type="component" value="Unassembled WGS sequence"/>
</dbReference>
<gene>
    <name evidence="1" type="ORF">EV420DRAFT_1528118</name>
</gene>
<proteinExistence type="predicted"/>
<dbReference type="AlphaFoldDB" id="A0AA39TK73"/>
<evidence type="ECO:0000313" key="1">
    <source>
        <dbReference type="EMBL" id="KAK0461967.1"/>
    </source>
</evidence>
<comment type="caution">
    <text evidence="1">The sequence shown here is derived from an EMBL/GenBank/DDBJ whole genome shotgun (WGS) entry which is preliminary data.</text>
</comment>
<evidence type="ECO:0000313" key="2">
    <source>
        <dbReference type="Proteomes" id="UP001175211"/>
    </source>
</evidence>
<keyword evidence="2" id="KW-1185">Reference proteome</keyword>
<dbReference type="RefSeq" id="XP_060333705.1">
    <property type="nucleotide sequence ID" value="XM_060472490.1"/>
</dbReference>
<name>A0AA39TK73_ARMTA</name>
<accession>A0AA39TK73</accession>